<dbReference type="PANTHER" id="PTHR36503">
    <property type="entry name" value="BLR2520 PROTEIN"/>
    <property type="match status" value="1"/>
</dbReference>
<dbReference type="InterPro" id="IPR029068">
    <property type="entry name" value="Glyas_Bleomycin-R_OHBP_Dase"/>
</dbReference>
<dbReference type="RefSeq" id="WP_146517684.1">
    <property type="nucleotide sequence ID" value="NZ_CP151726.1"/>
</dbReference>
<dbReference type="EC" id="2.5.1.-" evidence="2"/>
<proteinExistence type="predicted"/>
<evidence type="ECO:0000313" key="3">
    <source>
        <dbReference type="Proteomes" id="UP000320176"/>
    </source>
</evidence>
<keyword evidence="2" id="KW-0808">Transferase</keyword>
<name>A0A5C6B840_9BACT</name>
<dbReference type="AlphaFoldDB" id="A0A5C6B840"/>
<dbReference type="CDD" id="cd07251">
    <property type="entry name" value="VOC_like"/>
    <property type="match status" value="1"/>
</dbReference>
<evidence type="ECO:0000259" key="1">
    <source>
        <dbReference type="PROSITE" id="PS51819"/>
    </source>
</evidence>
<reference evidence="2 3" key="1">
    <citation type="submission" date="2019-02" db="EMBL/GenBank/DDBJ databases">
        <title>Deep-cultivation of Planctomycetes and their phenomic and genomic characterization uncovers novel biology.</title>
        <authorList>
            <person name="Wiegand S."/>
            <person name="Jogler M."/>
            <person name="Boedeker C."/>
            <person name="Pinto D."/>
            <person name="Vollmers J."/>
            <person name="Rivas-Marin E."/>
            <person name="Kohn T."/>
            <person name="Peeters S.H."/>
            <person name="Heuer A."/>
            <person name="Rast P."/>
            <person name="Oberbeckmann S."/>
            <person name="Bunk B."/>
            <person name="Jeske O."/>
            <person name="Meyerdierks A."/>
            <person name="Storesund J.E."/>
            <person name="Kallscheuer N."/>
            <person name="Luecker S."/>
            <person name="Lage O.M."/>
            <person name="Pohl T."/>
            <person name="Merkel B.J."/>
            <person name="Hornburger P."/>
            <person name="Mueller R.-W."/>
            <person name="Bruemmer F."/>
            <person name="Labrenz M."/>
            <person name="Spormann A.M."/>
            <person name="Op Den Camp H."/>
            <person name="Overmann J."/>
            <person name="Amann R."/>
            <person name="Jetten M.S.M."/>
            <person name="Mascher T."/>
            <person name="Medema M.H."/>
            <person name="Devos D.P."/>
            <person name="Kaster A.-K."/>
            <person name="Ovreas L."/>
            <person name="Rohde M."/>
            <person name="Galperin M.Y."/>
            <person name="Jogler C."/>
        </authorList>
    </citation>
    <scope>NUCLEOTIDE SEQUENCE [LARGE SCALE GENOMIC DNA]</scope>
    <source>
        <strain evidence="2 3">Pla52n</strain>
    </source>
</reference>
<keyword evidence="3" id="KW-1185">Reference proteome</keyword>
<dbReference type="SUPFAM" id="SSF54593">
    <property type="entry name" value="Glyoxalase/Bleomycin resistance protein/Dihydroxybiphenyl dioxygenase"/>
    <property type="match status" value="1"/>
</dbReference>
<dbReference type="GO" id="GO:0016740">
    <property type="term" value="F:transferase activity"/>
    <property type="evidence" value="ECO:0007669"/>
    <property type="project" value="UniProtKB-KW"/>
</dbReference>
<feature type="domain" description="VOC" evidence="1">
    <location>
        <begin position="4"/>
        <end position="128"/>
    </location>
</feature>
<accession>A0A5C6B840</accession>
<dbReference type="EMBL" id="SJPN01000001">
    <property type="protein sequence ID" value="TWU07459.1"/>
    <property type="molecule type" value="Genomic_DNA"/>
</dbReference>
<organism evidence="2 3">
    <name type="scientific">Stieleria varia</name>
    <dbReference type="NCBI Taxonomy" id="2528005"/>
    <lineage>
        <taxon>Bacteria</taxon>
        <taxon>Pseudomonadati</taxon>
        <taxon>Planctomycetota</taxon>
        <taxon>Planctomycetia</taxon>
        <taxon>Pirellulales</taxon>
        <taxon>Pirellulaceae</taxon>
        <taxon>Stieleria</taxon>
    </lineage>
</organism>
<dbReference type="Gene3D" id="3.10.180.10">
    <property type="entry name" value="2,3-Dihydroxybiphenyl 1,2-Dioxygenase, domain 1"/>
    <property type="match status" value="1"/>
</dbReference>
<gene>
    <name evidence="2" type="primary">fosB2</name>
    <name evidence="2" type="ORF">Pla52n_00320</name>
</gene>
<dbReference type="Pfam" id="PF00903">
    <property type="entry name" value="Glyoxalase"/>
    <property type="match status" value="1"/>
</dbReference>
<dbReference type="InterPro" id="IPR037523">
    <property type="entry name" value="VOC_core"/>
</dbReference>
<dbReference type="InterPro" id="IPR004360">
    <property type="entry name" value="Glyas_Fos-R_dOase_dom"/>
</dbReference>
<sequence length="148" mass="16939">MQQRISLITLGVRDLAVSKRFYTEILGWEPVESPPEVVFFDLGGLVFSLYPHESLAADFNTTAPTDQPTYRGFTLAHNLRSEAEVNALFEHLKKHDVVILKEPEKVFWGGYSGYFTDPDGHCWEIAHNPFWTIKDDGRIEMQPPDVDE</sequence>
<dbReference type="OrthoDB" id="9796521at2"/>
<protein>
    <submittedName>
        <fullName evidence="2">Metallothiol transferase FosB 2</fullName>
        <ecNumber evidence="2">2.5.1.-</ecNumber>
    </submittedName>
</protein>
<evidence type="ECO:0000313" key="2">
    <source>
        <dbReference type="EMBL" id="TWU07459.1"/>
    </source>
</evidence>
<comment type="caution">
    <text evidence="2">The sequence shown here is derived from an EMBL/GenBank/DDBJ whole genome shotgun (WGS) entry which is preliminary data.</text>
</comment>
<dbReference type="PANTHER" id="PTHR36503:SF1">
    <property type="entry name" value="BLR2520 PROTEIN"/>
    <property type="match status" value="1"/>
</dbReference>
<dbReference type="Proteomes" id="UP000320176">
    <property type="component" value="Unassembled WGS sequence"/>
</dbReference>
<dbReference type="PROSITE" id="PS51819">
    <property type="entry name" value="VOC"/>
    <property type="match status" value="1"/>
</dbReference>